<organism evidence="1">
    <name type="scientific">Fervidobacterium pennivorans</name>
    <dbReference type="NCBI Taxonomy" id="93466"/>
    <lineage>
        <taxon>Bacteria</taxon>
        <taxon>Thermotogati</taxon>
        <taxon>Thermotogota</taxon>
        <taxon>Thermotogae</taxon>
        <taxon>Thermotogales</taxon>
        <taxon>Fervidobacteriaceae</taxon>
        <taxon>Fervidobacterium</taxon>
    </lineage>
</organism>
<evidence type="ECO:0008006" key="2">
    <source>
        <dbReference type="Google" id="ProtNLM"/>
    </source>
</evidence>
<sequence>MKKMFFKGAGRRVLPLLFFISILHSGSFKWTIGLYMAGDNDLAPALDEDLREIKRARINNDINVVVFADRGMYSESPGTFIYVKRDTFLVPLIDLSNLDSGDPATLSFFISYLKNNFPSESYALVIWGHGTGWFKGDNFFYKSVAYDASSTNSIDVFNGELSTTIPDSLFNVLIFDACLMGSVEVLVELQNKARYVIASPALVPAYGFNYTALLEAFVIEEVENLLRRIVDDFVQFYDSLGLTVSLAIYDLSRIEMSVKVLENVVASSYLKTTTELLKYRFSVSTYNTFSNEIFDSTAIFADLVEFLRKGWSIESLPLVLYAKGNLRLKNSSFLSVYFPVNYSVLKRDFSKYGCLRFERRVRFLDLVLNALRDTLMEGDTVMVHYIEGKDGYMIVLQNLIKASKWLCELNVERDGTIKQTVYSNSKKFFLKLTPGLYRFYLRVITNNPTTFYSLRLSPDTLKVEDGSTPYYNSLVSNFESGFDVLGRKSSKAKIFFKNHKKHIVY</sequence>
<comment type="caution">
    <text evidence="1">The sequence shown here is derived from an EMBL/GenBank/DDBJ whole genome shotgun (WGS) entry which is preliminary data.</text>
</comment>
<evidence type="ECO:0000313" key="1">
    <source>
        <dbReference type="EMBL" id="HGU53237.1"/>
    </source>
</evidence>
<dbReference type="Pfam" id="PF03415">
    <property type="entry name" value="Peptidase_C11"/>
    <property type="match status" value="1"/>
</dbReference>
<accession>A0A7V4NH05</accession>
<dbReference type="Gene3D" id="3.40.50.11970">
    <property type="match status" value="1"/>
</dbReference>
<dbReference type="PANTHER" id="PTHR37835:SF1">
    <property type="entry name" value="ALPHA-CLOSTRIPAIN"/>
    <property type="match status" value="1"/>
</dbReference>
<dbReference type="EMBL" id="DSZZ01000325">
    <property type="protein sequence ID" value="HGU53237.1"/>
    <property type="molecule type" value="Genomic_DNA"/>
</dbReference>
<dbReference type="AlphaFoldDB" id="A0A7V4NH05"/>
<reference evidence="1" key="1">
    <citation type="journal article" date="2020" name="mSystems">
        <title>Genome- and Community-Level Interaction Insights into Carbon Utilization and Element Cycling Functions of Hydrothermarchaeota in Hydrothermal Sediment.</title>
        <authorList>
            <person name="Zhou Z."/>
            <person name="Liu Y."/>
            <person name="Xu W."/>
            <person name="Pan J."/>
            <person name="Luo Z.H."/>
            <person name="Li M."/>
        </authorList>
    </citation>
    <scope>NUCLEOTIDE SEQUENCE [LARGE SCALE GENOMIC DNA]</scope>
    <source>
        <strain evidence="1">SpSt-61</strain>
    </source>
</reference>
<gene>
    <name evidence="1" type="ORF">ENT78_06935</name>
</gene>
<proteinExistence type="predicted"/>
<dbReference type="PANTHER" id="PTHR37835">
    <property type="entry name" value="ALPHA-CLOSTRIPAIN"/>
    <property type="match status" value="1"/>
</dbReference>
<dbReference type="InterPro" id="IPR005077">
    <property type="entry name" value="Peptidase_C11"/>
</dbReference>
<name>A0A7V4NH05_FERPE</name>
<protein>
    <recommendedName>
        <fullName evidence="2">Clostripain</fullName>
    </recommendedName>
</protein>